<dbReference type="AlphaFoldDB" id="A0A0A9SY59"/>
<reference evidence="1" key="2">
    <citation type="journal article" date="2015" name="Data Brief">
        <title>Shoot transcriptome of the giant reed, Arundo donax.</title>
        <authorList>
            <person name="Barrero R.A."/>
            <person name="Guerrero F.D."/>
            <person name="Moolhuijzen P."/>
            <person name="Goolsby J.A."/>
            <person name="Tidwell J."/>
            <person name="Bellgard S.E."/>
            <person name="Bellgard M.I."/>
        </authorList>
    </citation>
    <scope>NUCLEOTIDE SEQUENCE</scope>
    <source>
        <tissue evidence="1">Shoot tissue taken approximately 20 cm above the soil surface</tissue>
    </source>
</reference>
<organism evidence="1">
    <name type="scientific">Arundo donax</name>
    <name type="common">Giant reed</name>
    <name type="synonym">Donax arundinaceus</name>
    <dbReference type="NCBI Taxonomy" id="35708"/>
    <lineage>
        <taxon>Eukaryota</taxon>
        <taxon>Viridiplantae</taxon>
        <taxon>Streptophyta</taxon>
        <taxon>Embryophyta</taxon>
        <taxon>Tracheophyta</taxon>
        <taxon>Spermatophyta</taxon>
        <taxon>Magnoliopsida</taxon>
        <taxon>Liliopsida</taxon>
        <taxon>Poales</taxon>
        <taxon>Poaceae</taxon>
        <taxon>PACMAD clade</taxon>
        <taxon>Arundinoideae</taxon>
        <taxon>Arundineae</taxon>
        <taxon>Arundo</taxon>
    </lineage>
</organism>
<dbReference type="EMBL" id="GBRH01262900">
    <property type="protein sequence ID" value="JAD34995.1"/>
    <property type="molecule type" value="Transcribed_RNA"/>
</dbReference>
<reference evidence="1" key="1">
    <citation type="submission" date="2014-09" db="EMBL/GenBank/DDBJ databases">
        <authorList>
            <person name="Magalhaes I.L.F."/>
            <person name="Oliveira U."/>
            <person name="Santos F.R."/>
            <person name="Vidigal T.H.D.A."/>
            <person name="Brescovit A.D."/>
            <person name="Santos A.J."/>
        </authorList>
    </citation>
    <scope>NUCLEOTIDE SEQUENCE</scope>
    <source>
        <tissue evidence="1">Shoot tissue taken approximately 20 cm above the soil surface</tissue>
    </source>
</reference>
<evidence type="ECO:0000313" key="1">
    <source>
        <dbReference type="EMBL" id="JAD34995.1"/>
    </source>
</evidence>
<name>A0A0A9SY59_ARUDO</name>
<accession>A0A0A9SY59</accession>
<proteinExistence type="predicted"/>
<sequence length="33" mass="3972">MTIYVCSSYRISKFSMLVLIYNFPPRINSENHF</sequence>
<protein>
    <submittedName>
        <fullName evidence="1">Uncharacterized protein</fullName>
    </submittedName>
</protein>